<evidence type="ECO:0000313" key="3">
    <source>
        <dbReference type="RefSeq" id="XP_030529030.2"/>
    </source>
</evidence>
<dbReference type="PANTHER" id="PTHR11439:SF463">
    <property type="entry name" value="REVERSE TRANSCRIPTASE TY1_COPIA-TYPE DOMAIN-CONTAINING PROTEIN"/>
    <property type="match status" value="1"/>
</dbReference>
<dbReference type="AlphaFoldDB" id="A0A8B8P2G6"/>
<dbReference type="PANTHER" id="PTHR11439">
    <property type="entry name" value="GAG-POL-RELATED RETROTRANSPOSON"/>
    <property type="match status" value="1"/>
</dbReference>
<dbReference type="InterPro" id="IPR013103">
    <property type="entry name" value="RVT_2"/>
</dbReference>
<dbReference type="GeneID" id="115739877"/>
<protein>
    <submittedName>
        <fullName evidence="3">Uncharacterized mitochondrial protein AtMg00810-like</fullName>
    </submittedName>
</protein>
<dbReference type="SUPFAM" id="SSF56672">
    <property type="entry name" value="DNA/RNA polymerases"/>
    <property type="match status" value="1"/>
</dbReference>
<evidence type="ECO:0000313" key="2">
    <source>
        <dbReference type="Proteomes" id="UP000827889"/>
    </source>
</evidence>
<dbReference type="Pfam" id="PF07727">
    <property type="entry name" value="RVT_2"/>
    <property type="match status" value="1"/>
</dbReference>
<gene>
    <name evidence="3" type="primary">LOC115739877</name>
</gene>
<dbReference type="Proteomes" id="UP000827889">
    <property type="component" value="Chromosome 10"/>
</dbReference>
<evidence type="ECO:0000259" key="1">
    <source>
        <dbReference type="Pfam" id="PF07727"/>
    </source>
</evidence>
<reference evidence="3" key="1">
    <citation type="submission" date="2025-08" db="UniProtKB">
        <authorList>
            <consortium name="RefSeq"/>
        </authorList>
    </citation>
    <scope>IDENTIFICATION</scope>
    <source>
        <tissue evidence="3">Leaf</tissue>
    </source>
</reference>
<name>A0A8B8P2G6_9MYRT</name>
<dbReference type="InterPro" id="IPR043502">
    <property type="entry name" value="DNA/RNA_pol_sf"/>
</dbReference>
<sequence>MPMVVLVYVDDIFITGDNIQEIEALKRYLNVQFDIKDLGHLRYFHGIEVAHYSKGLFICQIKYALDLLKETGKLGAASAKSPMDFNKTFVENITPLPDIGQFQRLVGRLIYLTITRLDIVYAVDYVSQFMHASTEGHMALVDLIL</sequence>
<dbReference type="RefSeq" id="XP_030529030.2">
    <property type="nucleotide sequence ID" value="XM_030673170.2"/>
</dbReference>
<feature type="domain" description="Reverse transcriptase Ty1/copia-type" evidence="1">
    <location>
        <begin position="3"/>
        <end position="83"/>
    </location>
</feature>
<keyword evidence="2" id="KW-1185">Reference proteome</keyword>
<dbReference type="KEGG" id="rarg:115739877"/>
<organism evidence="2 3">
    <name type="scientific">Rhodamnia argentea</name>
    <dbReference type="NCBI Taxonomy" id="178133"/>
    <lineage>
        <taxon>Eukaryota</taxon>
        <taxon>Viridiplantae</taxon>
        <taxon>Streptophyta</taxon>
        <taxon>Embryophyta</taxon>
        <taxon>Tracheophyta</taxon>
        <taxon>Spermatophyta</taxon>
        <taxon>Magnoliopsida</taxon>
        <taxon>eudicotyledons</taxon>
        <taxon>Gunneridae</taxon>
        <taxon>Pentapetalae</taxon>
        <taxon>rosids</taxon>
        <taxon>malvids</taxon>
        <taxon>Myrtales</taxon>
        <taxon>Myrtaceae</taxon>
        <taxon>Myrtoideae</taxon>
        <taxon>Myrteae</taxon>
        <taxon>Australasian group</taxon>
        <taxon>Rhodamnia</taxon>
    </lineage>
</organism>
<proteinExistence type="predicted"/>
<accession>A0A8B8P2G6</accession>